<proteinExistence type="inferred from homology"/>
<dbReference type="Gene3D" id="3.30.300.280">
    <property type="entry name" value="S-adenosylmethionine synthetase, C-terminal domain"/>
    <property type="match status" value="1"/>
</dbReference>
<accession>A0A248VXD9</accession>
<dbReference type="InterPro" id="IPR042543">
    <property type="entry name" value="AdoMet_synthase_2"/>
</dbReference>
<protein>
    <submittedName>
        <fullName evidence="2">S-adenosylmethionine synthetase</fullName>
    </submittedName>
</protein>
<dbReference type="PANTHER" id="PTHR36697:SF1">
    <property type="entry name" value="S-ADENOSYLMETHIONINE SYNTHASE"/>
    <property type="match status" value="1"/>
</dbReference>
<dbReference type="EMBL" id="CP022992">
    <property type="protein sequence ID" value="ASW03706.1"/>
    <property type="molecule type" value="Genomic_DNA"/>
</dbReference>
<evidence type="ECO:0000313" key="2">
    <source>
        <dbReference type="EMBL" id="ASW03706.1"/>
    </source>
</evidence>
<dbReference type="Gene3D" id="3.30.300.10">
    <property type="match status" value="1"/>
</dbReference>
<evidence type="ECO:0000256" key="1">
    <source>
        <dbReference type="ARBA" id="ARBA00006892"/>
    </source>
</evidence>
<organism evidence="2 3">
    <name type="scientific">Paraburkholderia aromaticivorans</name>
    <dbReference type="NCBI Taxonomy" id="2026199"/>
    <lineage>
        <taxon>Bacteria</taxon>
        <taxon>Pseudomonadati</taxon>
        <taxon>Pseudomonadota</taxon>
        <taxon>Betaproteobacteria</taxon>
        <taxon>Burkholderiales</taxon>
        <taxon>Burkholderiaceae</taxon>
        <taxon>Paraburkholderia</taxon>
    </lineage>
</organism>
<name>A0A248VXD9_9BURK</name>
<evidence type="ECO:0000313" key="3">
    <source>
        <dbReference type="Proteomes" id="UP000215158"/>
    </source>
</evidence>
<dbReference type="KEGG" id="parb:CJU94_36530"/>
<dbReference type="PANTHER" id="PTHR36697">
    <property type="entry name" value="S-ADENOSYLMETHIONINE SYNTHASE"/>
    <property type="match status" value="1"/>
</dbReference>
<dbReference type="Proteomes" id="UP000215158">
    <property type="component" value="Plasmid pBN2"/>
</dbReference>
<dbReference type="Pfam" id="PF01941">
    <property type="entry name" value="AdoMet_Synthase"/>
    <property type="match status" value="1"/>
</dbReference>
<keyword evidence="3" id="KW-1185">Reference proteome</keyword>
<gene>
    <name evidence="2" type="ORF">CJU94_36530</name>
</gene>
<dbReference type="InterPro" id="IPR027790">
    <property type="entry name" value="AdoMet_synthase_2_family"/>
</dbReference>
<sequence>MSSTSNIVVCVRRAALHSDAGTEMCEHKGVGHPDTLCDNAVEAAARSLSRAYLADYGAVQHFNLDKALLIGGLSAPKFRGGRLLRPMRLIVSGPVAELASQSAEAIIQEAIYAHLKGTLDVDSSMIAVEPAVRASAPSLRRVNGPAAMPLANDTSFGVGYAPLSCLEQQVKAASDILNSDDLRAAFPAIGRDYKIMGHRVGDRIALTLAAAFIDRGVGDVADYFDLKAGVAQRVGEGVRQACTLRINTLDDLGAHDESGLYLTVTGLSAEQGDDGEVGRGNRVNGLITPYRPMSLEAAAGKNPAAHVGKLYNVLAHQLAQRILNDVDGVVEVTVRLLSAIGQPIDQPQLAAVDVCAPDGLSPAQRRGIEERIEQGLAELPALTRQLVNGEIRIW</sequence>
<keyword evidence="2" id="KW-0614">Plasmid</keyword>
<dbReference type="RefSeq" id="WP_011875654.1">
    <property type="nucleotide sequence ID" value="NZ_CP022992.1"/>
</dbReference>
<reference evidence="2 3" key="1">
    <citation type="submission" date="2017-08" db="EMBL/GenBank/DDBJ databases">
        <title>Identification and genetic characteristics of simultaneous BTEX- and naphthalene-degrading Paraburkholderia sp. BN5 isolated from petroleum-contaminated soil.</title>
        <authorList>
            <person name="Lee Y."/>
            <person name="Jeon C.O."/>
        </authorList>
    </citation>
    <scope>NUCLEOTIDE SEQUENCE [LARGE SCALE GENOMIC DNA]</scope>
    <source>
        <strain evidence="2 3">BN5</strain>
        <plasmid evidence="2 3">pBN2</plasmid>
    </source>
</reference>
<dbReference type="InterPro" id="IPR042544">
    <property type="entry name" value="AdoMet_synthase_3"/>
</dbReference>
<dbReference type="OrthoDB" id="9770738at2"/>
<dbReference type="AlphaFoldDB" id="A0A248VXD9"/>
<dbReference type="Gene3D" id="3.30.300.340">
    <property type="entry name" value="S-adenosylmethionine synthetase, N-terminal domain"/>
    <property type="match status" value="1"/>
</dbReference>
<geneLocation type="plasmid" evidence="2 3">
    <name>pBN2</name>
</geneLocation>
<comment type="similarity">
    <text evidence="1">Belongs to the AdoMet synthetase 2 family.</text>
</comment>
<dbReference type="NCBIfam" id="NF003366">
    <property type="entry name" value="PRK04439.1-5"/>
    <property type="match status" value="1"/>
</dbReference>